<evidence type="ECO:0000256" key="9">
    <source>
        <dbReference type="HAMAP-Rule" id="MF_02043"/>
    </source>
</evidence>
<feature type="site" description="Interacts with tRNA; defines subfamily-specific binding signature" evidence="9">
    <location>
        <position position="274"/>
    </location>
</feature>
<evidence type="ECO:0000256" key="8">
    <source>
        <dbReference type="ARBA" id="ARBA00023002"/>
    </source>
</evidence>
<evidence type="ECO:0000256" key="5">
    <source>
        <dbReference type="ARBA" id="ARBA00022694"/>
    </source>
</evidence>
<dbReference type="InterPro" id="IPR013785">
    <property type="entry name" value="Aldolase_TIM"/>
</dbReference>
<dbReference type="HAMAP" id="MF_02043">
    <property type="entry name" value="DusC_subfam"/>
    <property type="match status" value="1"/>
</dbReference>
<dbReference type="PANTHER" id="PTHR11082">
    <property type="entry name" value="TRNA-DIHYDROURIDINE SYNTHASE"/>
    <property type="match status" value="1"/>
</dbReference>
<feature type="binding site" evidence="9 12">
    <location>
        <position position="139"/>
    </location>
    <ligand>
        <name>FMN</name>
        <dbReference type="ChEBI" id="CHEBI:58210"/>
    </ligand>
</feature>
<comment type="similarity">
    <text evidence="10">Belongs to the dus family.</text>
</comment>
<keyword evidence="5 9" id="KW-0819">tRNA processing</keyword>
<feature type="site" description="Interacts with tRNA" evidence="9">
    <location>
        <position position="95"/>
    </location>
</feature>
<dbReference type="RefSeq" id="WP_091192217.1">
    <property type="nucleotide sequence ID" value="NZ_FOVE01000005.1"/>
</dbReference>
<dbReference type="CDD" id="cd02801">
    <property type="entry name" value="DUS_like_FMN"/>
    <property type="match status" value="1"/>
</dbReference>
<evidence type="ECO:0000256" key="7">
    <source>
        <dbReference type="ARBA" id="ARBA00022884"/>
    </source>
</evidence>
<gene>
    <name evidence="9" type="primary">dusC</name>
    <name evidence="14" type="ORF">SAMN05660284_01027</name>
</gene>
<feature type="site" description="Interacts with tRNA; defines subfamily-specific binding signature" evidence="9">
    <location>
        <position position="295"/>
    </location>
</feature>
<evidence type="ECO:0000256" key="12">
    <source>
        <dbReference type="PIRSR" id="PIRSR006621-2"/>
    </source>
</evidence>
<evidence type="ECO:0000256" key="6">
    <source>
        <dbReference type="ARBA" id="ARBA00022857"/>
    </source>
</evidence>
<keyword evidence="2 9" id="KW-0820">tRNA-binding</keyword>
<dbReference type="PROSITE" id="PS01136">
    <property type="entry name" value="UPF0034"/>
    <property type="match status" value="1"/>
</dbReference>
<dbReference type="GO" id="GO:0000049">
    <property type="term" value="F:tRNA binding"/>
    <property type="evidence" value="ECO:0007669"/>
    <property type="project" value="UniProtKB-UniRule"/>
</dbReference>
<reference evidence="15" key="1">
    <citation type="submission" date="2016-10" db="EMBL/GenBank/DDBJ databases">
        <authorList>
            <person name="Varghese N."/>
            <person name="Submissions S."/>
        </authorList>
    </citation>
    <scope>NUCLEOTIDE SEQUENCE [LARGE SCALE GENOMIC DNA]</scope>
    <source>
        <strain evidence="15">DSM 6150</strain>
    </source>
</reference>
<dbReference type="InterPro" id="IPR018517">
    <property type="entry name" value="tRNA_hU_synthase_CS"/>
</dbReference>
<feature type="site" description="Interacts with tRNA; defines subfamily-specific binding signature" evidence="9">
    <location>
        <position position="35"/>
    </location>
</feature>
<dbReference type="Proteomes" id="UP000242869">
    <property type="component" value="Unassembled WGS sequence"/>
</dbReference>
<comment type="function">
    <text evidence="9">Catalyzes the synthesis of 5,6-dihydrouridine (D), a modified base found in the D-loop of most tRNAs, via the reduction of the C5-C6 double bond in target uridines. Specifically modifies U16 in tRNAs.</text>
</comment>
<dbReference type="PANTHER" id="PTHR11082:SF26">
    <property type="entry name" value="TRNA-DIHYDROURIDINE(16) SYNTHASE"/>
    <property type="match status" value="1"/>
</dbReference>
<comment type="catalytic activity">
    <reaction evidence="9">
        <text>5,6-dihydrouridine(16) in tRNA + NADP(+) = uridine(16) in tRNA + NADPH + H(+)</text>
        <dbReference type="Rhea" id="RHEA:53376"/>
        <dbReference type="Rhea" id="RHEA-COMP:13543"/>
        <dbReference type="Rhea" id="RHEA-COMP:13544"/>
        <dbReference type="ChEBI" id="CHEBI:15378"/>
        <dbReference type="ChEBI" id="CHEBI:57783"/>
        <dbReference type="ChEBI" id="CHEBI:58349"/>
        <dbReference type="ChEBI" id="CHEBI:65315"/>
        <dbReference type="ChEBI" id="CHEBI:74443"/>
    </reaction>
</comment>
<dbReference type="InterPro" id="IPR042270">
    <property type="entry name" value="DusC_C"/>
</dbReference>
<dbReference type="Gene3D" id="3.20.20.70">
    <property type="entry name" value="Aldolase class I"/>
    <property type="match status" value="1"/>
</dbReference>
<dbReference type="GO" id="GO:0050660">
    <property type="term" value="F:flavin adenine dinucleotide binding"/>
    <property type="evidence" value="ECO:0007669"/>
    <property type="project" value="InterPro"/>
</dbReference>
<dbReference type="PIRSF" id="PIRSF006621">
    <property type="entry name" value="Dus"/>
    <property type="match status" value="1"/>
</dbReference>
<feature type="site" description="Interacts with tRNA" evidence="9">
    <location>
        <position position="176"/>
    </location>
</feature>
<evidence type="ECO:0000259" key="13">
    <source>
        <dbReference type="Pfam" id="PF01207"/>
    </source>
</evidence>
<feature type="binding site" evidence="9 12">
    <location>
        <position position="68"/>
    </location>
    <ligand>
        <name>FMN</name>
        <dbReference type="ChEBI" id="CHEBI:58210"/>
    </ligand>
</feature>
<evidence type="ECO:0000256" key="3">
    <source>
        <dbReference type="ARBA" id="ARBA00022630"/>
    </source>
</evidence>
<evidence type="ECO:0000313" key="15">
    <source>
        <dbReference type="Proteomes" id="UP000242869"/>
    </source>
</evidence>
<sequence>MRILLAPMEGLLDCVLRDILTRVGGVDLCVSEFVRVSGSRLPVRTFLHIAPELTQASRTSAGVPVRVQLLGSDPVMMALNAARLAELNPAGIDLNFGCPAKTVNRHHGGAILLRDPERIRTIVAAVRAAIPPSMLLSAKMRLGYEDKSLAIACAQAMQAGGAQELVVHARTKEEGYKPPAHWEWVGRIRDAVDVPVVANGEIWTLDDYRRCREISGVEDVMLGRGMVANPALARIIKEGEGAALVWSDLQPFLRDFWDLVCQRTLPKYQCGRMKQWLHYLRQTWPEAGETFQRLRTVSQPGELEEQLFSPR</sequence>
<feature type="binding site" evidence="9">
    <location>
        <begin position="199"/>
        <end position="201"/>
    </location>
    <ligand>
        <name>FMN</name>
        <dbReference type="ChEBI" id="CHEBI:58210"/>
    </ligand>
</feature>
<keyword evidence="8 9" id="KW-0560">Oxidoreductase</keyword>
<name>A0A1I4XIU4_9NEIS</name>
<dbReference type="STRING" id="83765.SAMN05660284_01027"/>
<feature type="domain" description="DUS-like FMN-binding" evidence="13">
    <location>
        <begin position="4"/>
        <end position="238"/>
    </location>
</feature>
<dbReference type="EMBL" id="FOVE01000005">
    <property type="protein sequence ID" value="SFN25150.1"/>
    <property type="molecule type" value="Genomic_DNA"/>
</dbReference>
<evidence type="ECO:0000256" key="1">
    <source>
        <dbReference type="ARBA" id="ARBA00001917"/>
    </source>
</evidence>
<proteinExistence type="inferred from homology"/>
<dbReference type="Pfam" id="PF01207">
    <property type="entry name" value="Dus"/>
    <property type="match status" value="1"/>
</dbReference>
<dbReference type="GO" id="GO:0102262">
    <property type="term" value="F:tRNA-dihydrouridine16 synthase activity"/>
    <property type="evidence" value="ECO:0007669"/>
    <property type="project" value="RHEA"/>
</dbReference>
<keyword evidence="12" id="KW-0547">Nucleotide-binding</keyword>
<accession>A0A1I4XIU4</accession>
<protein>
    <recommendedName>
        <fullName evidence="9">tRNA-dihydrouridine(16) synthase</fullName>
        <ecNumber evidence="9">1.3.1.-</ecNumber>
    </recommendedName>
    <alternativeName>
        <fullName evidence="9">U16-specific dihydrouridine synthase</fullName>
        <shortName evidence="9">U16-specific Dus</shortName>
    </alternativeName>
    <alternativeName>
        <fullName evidence="9">tRNA-dihydrouridine synthase C</fullName>
    </alternativeName>
</protein>
<organism evidence="14 15">
    <name type="scientific">Formivibrio citricus</name>
    <dbReference type="NCBI Taxonomy" id="83765"/>
    <lineage>
        <taxon>Bacteria</taxon>
        <taxon>Pseudomonadati</taxon>
        <taxon>Pseudomonadota</taxon>
        <taxon>Betaproteobacteria</taxon>
        <taxon>Neisseriales</taxon>
        <taxon>Chitinibacteraceae</taxon>
        <taxon>Formivibrio</taxon>
    </lineage>
</organism>
<evidence type="ECO:0000256" key="10">
    <source>
        <dbReference type="PIRNR" id="PIRNR006621"/>
    </source>
</evidence>
<dbReference type="InterPro" id="IPR001269">
    <property type="entry name" value="DUS_fam"/>
</dbReference>
<comment type="similarity">
    <text evidence="9">Belongs to the Dus family. DusC subfamily.</text>
</comment>
<comment type="catalytic activity">
    <reaction evidence="9">
        <text>5,6-dihydrouridine(16) in tRNA + NAD(+) = uridine(16) in tRNA + NADH + H(+)</text>
        <dbReference type="Rhea" id="RHEA:53380"/>
        <dbReference type="Rhea" id="RHEA-COMP:13543"/>
        <dbReference type="Rhea" id="RHEA-COMP:13544"/>
        <dbReference type="ChEBI" id="CHEBI:15378"/>
        <dbReference type="ChEBI" id="CHEBI:57540"/>
        <dbReference type="ChEBI" id="CHEBI:57945"/>
        <dbReference type="ChEBI" id="CHEBI:65315"/>
        <dbReference type="ChEBI" id="CHEBI:74443"/>
    </reaction>
</comment>
<feature type="binding site" evidence="9 12">
    <location>
        <begin position="223"/>
        <end position="224"/>
    </location>
    <ligand>
        <name>FMN</name>
        <dbReference type="ChEBI" id="CHEBI:58210"/>
    </ligand>
</feature>
<dbReference type="GO" id="GO:0010181">
    <property type="term" value="F:FMN binding"/>
    <property type="evidence" value="ECO:0007669"/>
    <property type="project" value="UniProtKB-UniRule"/>
</dbReference>
<evidence type="ECO:0000313" key="14">
    <source>
        <dbReference type="EMBL" id="SFN25150.1"/>
    </source>
</evidence>
<feature type="binding site" evidence="12">
    <location>
        <position position="168"/>
    </location>
    <ligand>
        <name>FMN</name>
        <dbReference type="ChEBI" id="CHEBI:58210"/>
    </ligand>
</feature>
<dbReference type="AlphaFoldDB" id="A0A1I4XIU4"/>
<dbReference type="InterPro" id="IPR032886">
    <property type="entry name" value="DusC"/>
</dbReference>
<keyword evidence="15" id="KW-1185">Reference proteome</keyword>
<keyword evidence="6 9" id="KW-0521">NADP</keyword>
<dbReference type="EC" id="1.3.1.-" evidence="9"/>
<dbReference type="SUPFAM" id="SSF51395">
    <property type="entry name" value="FMN-linked oxidoreductases"/>
    <property type="match status" value="1"/>
</dbReference>
<keyword evidence="4 9" id="KW-0288">FMN</keyword>
<evidence type="ECO:0000256" key="2">
    <source>
        <dbReference type="ARBA" id="ARBA00022555"/>
    </source>
</evidence>
<feature type="site" description="Interacts with tRNA; defines subfamily-specific binding signature" evidence="9">
    <location>
        <position position="272"/>
    </location>
</feature>
<keyword evidence="3 9" id="KW-0285">Flavoprotein</keyword>
<dbReference type="OrthoDB" id="5289281at2"/>
<evidence type="ECO:0000256" key="4">
    <source>
        <dbReference type="ARBA" id="ARBA00022643"/>
    </source>
</evidence>
<feature type="site" description="Interacts with tRNA" evidence="9">
    <location>
        <position position="279"/>
    </location>
</feature>
<dbReference type="Gene3D" id="1.20.225.30">
    <property type="entry name" value="Dihydrouridine synthase, C-terminal recognition domain"/>
    <property type="match status" value="1"/>
</dbReference>
<feature type="active site" description="Proton donor" evidence="9 11">
    <location>
        <position position="98"/>
    </location>
</feature>
<dbReference type="InterPro" id="IPR035587">
    <property type="entry name" value="DUS-like_FMN-bd"/>
</dbReference>
<evidence type="ECO:0000256" key="11">
    <source>
        <dbReference type="PIRSR" id="PIRSR006621-1"/>
    </source>
</evidence>
<comment type="cofactor">
    <cofactor evidence="1 9 10 12">
        <name>FMN</name>
        <dbReference type="ChEBI" id="CHEBI:58210"/>
    </cofactor>
</comment>
<keyword evidence="7 9" id="KW-0694">RNA-binding</keyword>